<feature type="domain" description="YhdP central" evidence="2">
    <location>
        <begin position="313"/>
        <end position="1187"/>
    </location>
</feature>
<evidence type="ECO:0000313" key="3">
    <source>
        <dbReference type="EMBL" id="MDR4124912.1"/>
    </source>
</evidence>
<dbReference type="PANTHER" id="PTHR38690:SF1">
    <property type="entry name" value="PROTEASE"/>
    <property type="match status" value="1"/>
</dbReference>
<dbReference type="RefSeq" id="WP_347286392.1">
    <property type="nucleotide sequence ID" value="NZ_JAUZQE010000004.1"/>
</dbReference>
<feature type="domain" description="YhdP central" evidence="2">
    <location>
        <begin position="1"/>
        <end position="306"/>
    </location>
</feature>
<keyword evidence="1" id="KW-0812">Transmembrane</keyword>
<name>A0ABU1D3Q4_9BURK</name>
<dbReference type="NCBIfam" id="TIGR02099">
    <property type="entry name" value="YhdP family protein"/>
    <property type="match status" value="1"/>
</dbReference>
<sequence>MQTLHRLSKWLGFLALAGYVVVAVAFAALRYWVVPNIDRWREPLQRELSALLEDPVELGQVRADMSWSGLRLRLGDTRVRDDQGRLLIRIPSLDLVLAWRDLLGGNARLLNLRAEGVDVALQRDAQNNVTLLGYAIEGDDEGDDDDAVTDIESVYWLSRQGDIQLTNARIRWIDEARNAPPLIFEDVTLAMGARDDDLVFTMTARPPAELGRSFAMQGRLHIPEDVRPQRVQGKLSGRFHVHVQGMRPASWQPWLDVHSALREGEVSWRGWQEMVDGSAGHHVSEIRVSDGRWHMQGAAEVSVETLRLFVQGPWQSIQNFWSEEAAPATQSADASLRVAFETHGLQVDVPDVLTAPLRFDAIALSAGLTHAPDTGLRVGVDRLQLRNPDMDLDVQGSWQQEGAGDLGLVDLHGRFLRAEFSAIERYLPRVVDDDARAWMRNGLLAGRLVDGPVRLAGDLAYFPFGEHPDKGDFEVGGAVEGVVIDYAPAALVGEPGWPRIENLHGHASLHRVELRVRGDTMQMRPEGKPVDFTGVEARINNIEEDSVLEVSGTGRAPAATVLTFLRASPVGASLDNAFVQAQGEGNWQVPLSLHIPLTGTQPIRVAGALEVKDASLSLADTLPTLSNLSGRIEFTESLLKAHDLKGRLLGDVVSISGGIGKGEKGLVFEGRLTSEALADVLGERFKPLLDGATPYRFAIQRSPEGAYDLRLDASLEGLAIDAPAPLGKGAAARRPLQVRWVDRRKGDASLDISLAAGMQARFLHREGAKGPFFHSGAINLNGSAKTDQPGLAIDVTTPHIDLDAWREFTDGFGQAESGAPALPPLRSLRMQAQSATLLGTQLDEMTFTVGRAEGGRWRVDVSSTQTAGTLFWRERDGTIQGDVDAKFERLALGAEHSKEDAAGSKAVAQSPTLAELQREIDFPAIRLQVDRLRLYGRDVGSLSVVGVNETHGRHWTLQELKLASPHGVLHGNGAWRLEGEQRGLTVQAQAEFHDLGAWLDMAGFTDLMGDGKGRVKGRIEWRDVPWQFDRARLNGELSVDLADGRFITLGSRSARLLELLSLQSVKRFATLDWKPGGLLKQGFPFDSVQGRITMHDGILHSENYRVTGPVATIMIAGDVDLPREMLDLYAIVIPNFDVSGAAIAAGLAVNPVVGLGAFLTQWLLKAPLGKAMAVEYRVKGAFDAPEVDEISTRGGGEAGSATQP</sequence>
<organism evidence="3 4">
    <name type="scientific">Yanghanlia caeni</name>
    <dbReference type="NCBI Taxonomy" id="3064283"/>
    <lineage>
        <taxon>Bacteria</taxon>
        <taxon>Pseudomonadati</taxon>
        <taxon>Pseudomonadota</taxon>
        <taxon>Betaproteobacteria</taxon>
        <taxon>Burkholderiales</taxon>
        <taxon>Alcaligenaceae</taxon>
        <taxon>Yanghanlia</taxon>
    </lineage>
</organism>
<gene>
    <name evidence="3" type="ORF">Q8947_02795</name>
</gene>
<reference evidence="3 4" key="1">
    <citation type="submission" date="2023-08" db="EMBL/GenBank/DDBJ databases">
        <title>Alcaligenaceae gen. nov., a novel taxon isolated from the sludge of Yixing Pesticide Factory.</title>
        <authorList>
            <person name="Ruan L."/>
        </authorList>
    </citation>
    <scope>NUCLEOTIDE SEQUENCE [LARGE SCALE GENOMIC DNA]</scope>
    <source>
        <strain evidence="3 4">LG-2</strain>
    </source>
</reference>
<keyword evidence="4" id="KW-1185">Reference proteome</keyword>
<evidence type="ECO:0000259" key="2">
    <source>
        <dbReference type="Pfam" id="PF13116"/>
    </source>
</evidence>
<comment type="caution">
    <text evidence="3">The sequence shown here is derived from an EMBL/GenBank/DDBJ whole genome shotgun (WGS) entry which is preliminary data.</text>
</comment>
<dbReference type="EMBL" id="JAUZQE010000004">
    <property type="protein sequence ID" value="MDR4124912.1"/>
    <property type="molecule type" value="Genomic_DNA"/>
</dbReference>
<dbReference type="InterPro" id="IPR025263">
    <property type="entry name" value="YhdP_central"/>
</dbReference>
<accession>A0ABU1D3Q4</accession>
<protein>
    <submittedName>
        <fullName evidence="3">YhdP family protein</fullName>
    </submittedName>
</protein>
<proteinExistence type="predicted"/>
<dbReference type="Pfam" id="PF13116">
    <property type="entry name" value="YhdP"/>
    <property type="match status" value="2"/>
</dbReference>
<keyword evidence="1" id="KW-1133">Transmembrane helix</keyword>
<keyword evidence="1" id="KW-0472">Membrane</keyword>
<feature type="transmembrane region" description="Helical" evidence="1">
    <location>
        <begin position="12"/>
        <end position="33"/>
    </location>
</feature>
<evidence type="ECO:0000256" key="1">
    <source>
        <dbReference type="SAM" id="Phobius"/>
    </source>
</evidence>
<evidence type="ECO:0000313" key="4">
    <source>
        <dbReference type="Proteomes" id="UP001232156"/>
    </source>
</evidence>
<dbReference type="PANTHER" id="PTHR38690">
    <property type="entry name" value="PROTEASE-RELATED"/>
    <property type="match status" value="1"/>
</dbReference>
<dbReference type="InterPro" id="IPR011836">
    <property type="entry name" value="YhdP"/>
</dbReference>
<dbReference type="Proteomes" id="UP001232156">
    <property type="component" value="Unassembled WGS sequence"/>
</dbReference>